<dbReference type="SUPFAM" id="SSF51445">
    <property type="entry name" value="(Trans)glycosidases"/>
    <property type="match status" value="1"/>
</dbReference>
<evidence type="ECO:0000313" key="7">
    <source>
        <dbReference type="Proteomes" id="UP000512167"/>
    </source>
</evidence>
<evidence type="ECO:0000256" key="2">
    <source>
        <dbReference type="ARBA" id="ARBA00022801"/>
    </source>
</evidence>
<keyword evidence="2 4" id="KW-0378">Hydrolase</keyword>
<comment type="similarity">
    <text evidence="1 4">Belongs to the glycosyl hydrolase 3 family.</text>
</comment>
<keyword evidence="3" id="KW-0119">Carbohydrate metabolism</keyword>
<organism evidence="6 7">
    <name type="scientific">Hujiaoplasma nucleasis</name>
    <dbReference type="NCBI Taxonomy" id="2725268"/>
    <lineage>
        <taxon>Bacteria</taxon>
        <taxon>Bacillati</taxon>
        <taxon>Mycoplasmatota</taxon>
        <taxon>Mollicutes</taxon>
        <taxon>Candidatus Izemoplasmatales</taxon>
        <taxon>Hujiaoplasmataceae</taxon>
        <taxon>Hujiaoplasma</taxon>
    </lineage>
</organism>
<evidence type="ECO:0000256" key="1">
    <source>
        <dbReference type="ARBA" id="ARBA00005336"/>
    </source>
</evidence>
<dbReference type="AlphaFoldDB" id="A0A7L6N3I0"/>
<evidence type="ECO:0000313" key="6">
    <source>
        <dbReference type="EMBL" id="QLY40810.1"/>
    </source>
</evidence>
<evidence type="ECO:0000256" key="4">
    <source>
        <dbReference type="RuleBase" id="RU361161"/>
    </source>
</evidence>
<dbReference type="RefSeq" id="WP_312031659.1">
    <property type="nucleotide sequence ID" value="NZ_CP051151.1"/>
</dbReference>
<dbReference type="PANTHER" id="PTHR42715:SF10">
    <property type="entry name" value="BETA-GLUCOSIDASE"/>
    <property type="match status" value="1"/>
</dbReference>
<dbReference type="InterPro" id="IPR036962">
    <property type="entry name" value="Glyco_hydro_3_N_sf"/>
</dbReference>
<dbReference type="InterPro" id="IPR026891">
    <property type="entry name" value="Fn3-like"/>
</dbReference>
<evidence type="ECO:0000256" key="3">
    <source>
        <dbReference type="ARBA" id="ARBA00023277"/>
    </source>
</evidence>
<dbReference type="SMART" id="SM01217">
    <property type="entry name" value="Fn3_like"/>
    <property type="match status" value="1"/>
</dbReference>
<dbReference type="GO" id="GO:0005975">
    <property type="term" value="P:carbohydrate metabolic process"/>
    <property type="evidence" value="ECO:0007669"/>
    <property type="project" value="InterPro"/>
</dbReference>
<dbReference type="SUPFAM" id="SSF52279">
    <property type="entry name" value="Beta-D-glucan exohydrolase, C-terminal domain"/>
    <property type="match status" value="1"/>
</dbReference>
<dbReference type="Pfam" id="PF14310">
    <property type="entry name" value="Fn3-like"/>
    <property type="match status" value="1"/>
</dbReference>
<dbReference type="PRINTS" id="PR00133">
    <property type="entry name" value="GLHYDRLASE3"/>
</dbReference>
<dbReference type="Gene3D" id="3.40.50.1700">
    <property type="entry name" value="Glycoside hydrolase family 3 C-terminal domain"/>
    <property type="match status" value="2"/>
</dbReference>
<reference evidence="6 7" key="1">
    <citation type="submission" date="2020-04" db="EMBL/GenBank/DDBJ databases">
        <authorList>
            <person name="Zheng R.K."/>
            <person name="Sun C.M."/>
        </authorList>
    </citation>
    <scope>NUCLEOTIDE SEQUENCE [LARGE SCALE GENOMIC DNA]</scope>
    <source>
        <strain evidence="7">zrk29</strain>
    </source>
</reference>
<dbReference type="Pfam" id="PF01915">
    <property type="entry name" value="Glyco_hydro_3_C"/>
    <property type="match status" value="1"/>
</dbReference>
<name>A0A7L6N3I0_9MOLU</name>
<dbReference type="InterPro" id="IPR001764">
    <property type="entry name" value="Glyco_hydro_3_N"/>
</dbReference>
<dbReference type="InterPro" id="IPR017853">
    <property type="entry name" value="GH"/>
</dbReference>
<dbReference type="PROSITE" id="PS00775">
    <property type="entry name" value="GLYCOSYL_HYDROL_F3"/>
    <property type="match status" value="1"/>
</dbReference>
<proteinExistence type="inferred from homology"/>
<dbReference type="Gene3D" id="2.60.40.10">
    <property type="entry name" value="Immunoglobulins"/>
    <property type="match status" value="1"/>
</dbReference>
<dbReference type="InterPro" id="IPR050288">
    <property type="entry name" value="Cellulose_deg_GH3"/>
</dbReference>
<sequence length="793" mass="90223">MNAKEIVNQLNIDQLLSLFTGKDFWNVSGINEFNLKPITLTDGPHGLRKQAGNHDQIGLSSSIPSTCFPTASCLASSWNLPLIEKMGQALGESCLKEDVSVILGPGTNIKRHPLGGRNFEYFSEDPLLSGKISESMIQGIQSRGVGACLKHYAVNNQEYRRMTINAIVDERTLRELYLKPFEIAIKKSKPWMLMSSYNLINGEYASEHNELLNKILREEWKYEGVVVTDWGANNDPIKALKNGLNLEMPANKNISIPRIKKALKNHEISEEIIKQRAEKIVDLLIKANQIRDNLRKDVDTSYHHDLAREIASESIILLKNDHDTLPLNHHQKVLLVGEFAKKPRYQGSGSSLIQPLKLTNLFDEFKKTLRDQLKYARGYDLNSELINQDLIDEALLMAKEVDIIFLMVGLPEIYESEGFDRDNLELPLSHQILIQKLSTLSIPLVLCLSNGGPVKIPGLDKVDAVIEQYLSGEAGAEALSNIVFGRLSPSGKLAETFPNELDELISNDYFPGNKTQVEYRESFMIGYCNYDIKDLKPMFPFGYGLSYTKFIYENFSLYNDIETNKLRIKGQIKNIGKYDGKEIVQVYVSKENSKVLRPIKSLKAFGKYMICKGESIDIELVIDYEDLAIYQNDYLIESGEYKVLIGSSSQEIHETFSAHVFSNDKLKDENYHMIIDLYKQGQKIDDSAYQEIYKGEIPTSRPIKPYHINTTLGDVSHLWIGRLLYKMVHKQMKKVFTDTDLRIQKMIEKSIEDMPLRSLMNYSQGKLSLRKTKALIDLMNKSYFSGLIKLILG</sequence>
<dbReference type="Gene3D" id="3.20.20.300">
    <property type="entry name" value="Glycoside hydrolase, family 3, N-terminal domain"/>
    <property type="match status" value="2"/>
</dbReference>
<dbReference type="EMBL" id="CP051151">
    <property type="protein sequence ID" value="QLY40810.1"/>
    <property type="molecule type" value="Genomic_DNA"/>
</dbReference>
<evidence type="ECO:0000259" key="5">
    <source>
        <dbReference type="SMART" id="SM01217"/>
    </source>
</evidence>
<dbReference type="GO" id="GO:0004553">
    <property type="term" value="F:hydrolase activity, hydrolyzing O-glycosyl compounds"/>
    <property type="evidence" value="ECO:0007669"/>
    <property type="project" value="InterPro"/>
</dbReference>
<dbReference type="InterPro" id="IPR019800">
    <property type="entry name" value="Glyco_hydro_3_AS"/>
</dbReference>
<dbReference type="InterPro" id="IPR013783">
    <property type="entry name" value="Ig-like_fold"/>
</dbReference>
<feature type="domain" description="Fibronectin type III-like" evidence="5">
    <location>
        <begin position="582"/>
        <end position="649"/>
    </location>
</feature>
<dbReference type="Pfam" id="PF00933">
    <property type="entry name" value="Glyco_hydro_3"/>
    <property type="match status" value="1"/>
</dbReference>
<keyword evidence="4" id="KW-0326">Glycosidase</keyword>
<protein>
    <submittedName>
        <fullName evidence="6">Glycosyl hydrolase</fullName>
    </submittedName>
</protein>
<gene>
    <name evidence="6" type="ORF">HF295_08060</name>
</gene>
<dbReference type="InterPro" id="IPR002772">
    <property type="entry name" value="Glyco_hydro_3_C"/>
</dbReference>
<keyword evidence="7" id="KW-1185">Reference proteome</keyword>
<accession>A0A7L6N3I0</accession>
<dbReference type="KEGG" id="tbk:HF295_08060"/>
<dbReference type="Proteomes" id="UP000512167">
    <property type="component" value="Chromosome"/>
</dbReference>
<dbReference type="InterPro" id="IPR036881">
    <property type="entry name" value="Glyco_hydro_3_C_sf"/>
</dbReference>
<dbReference type="PANTHER" id="PTHR42715">
    <property type="entry name" value="BETA-GLUCOSIDASE"/>
    <property type="match status" value="1"/>
</dbReference>